<name>A0AAU2A212_9ACTN</name>
<evidence type="ECO:0000313" key="2">
    <source>
        <dbReference type="EMBL" id="WTT17625.1"/>
    </source>
</evidence>
<proteinExistence type="predicted"/>
<dbReference type="InterPro" id="IPR054343">
    <property type="entry name" value="TY-Chap_M"/>
</dbReference>
<organism evidence="2">
    <name type="scientific">Streptomyces sp. NBC_00093</name>
    <dbReference type="NCBI Taxonomy" id="2975649"/>
    <lineage>
        <taxon>Bacteria</taxon>
        <taxon>Bacillati</taxon>
        <taxon>Actinomycetota</taxon>
        <taxon>Actinomycetes</taxon>
        <taxon>Kitasatosporales</taxon>
        <taxon>Streptomycetaceae</taxon>
        <taxon>Streptomyces</taxon>
    </lineage>
</organism>
<protein>
    <recommendedName>
        <fullName evidence="1">TY-Chap central domain-containing protein</fullName>
    </recommendedName>
</protein>
<gene>
    <name evidence="2" type="ORF">OHA22_19815</name>
</gene>
<reference evidence="2" key="1">
    <citation type="submission" date="2022-10" db="EMBL/GenBank/DDBJ databases">
        <title>The complete genomes of actinobacterial strains from the NBC collection.</title>
        <authorList>
            <person name="Joergensen T.S."/>
            <person name="Alvarez Arevalo M."/>
            <person name="Sterndorff E.B."/>
            <person name="Faurdal D."/>
            <person name="Vuksanovic O."/>
            <person name="Mourched A.-S."/>
            <person name="Charusanti P."/>
            <person name="Shaw S."/>
            <person name="Blin K."/>
            <person name="Weber T."/>
        </authorList>
    </citation>
    <scope>NUCLEOTIDE SEQUENCE</scope>
    <source>
        <strain evidence="2">NBC_00093</strain>
    </source>
</reference>
<accession>A0AAU2A212</accession>
<sequence length="147" mass="16158">MSDFTDRLRADCFGWLHEQYSGVYVNGQGAIIVPFQRTVAFVDVEDKLAATGRVNVHAPVLVGMRLTPELAEHVALNGGNYLYGALSFYLEEGEPPALEFDYSMFGETVTEPVLKMAVALVAGTAETVQRELQPRFGGRSILDQCLD</sequence>
<dbReference type="AlphaFoldDB" id="A0AAU2A212"/>
<evidence type="ECO:0000259" key="1">
    <source>
        <dbReference type="Pfam" id="PF22551"/>
    </source>
</evidence>
<dbReference type="EMBL" id="CP108222">
    <property type="protein sequence ID" value="WTT17625.1"/>
    <property type="molecule type" value="Genomic_DNA"/>
</dbReference>
<dbReference type="Pfam" id="PF22551">
    <property type="entry name" value="TY-Chap1"/>
    <property type="match status" value="1"/>
</dbReference>
<feature type="domain" description="TY-Chap central" evidence="1">
    <location>
        <begin position="26"/>
        <end position="143"/>
    </location>
</feature>